<evidence type="ECO:0000313" key="2">
    <source>
        <dbReference type="EMBL" id="TFD27487.1"/>
    </source>
</evidence>
<reference evidence="2 3" key="1">
    <citation type="submission" date="2019-03" db="EMBL/GenBank/DDBJ databases">
        <title>Genomics of glacier-inhabiting Cryobacterium strains.</title>
        <authorList>
            <person name="Liu Q."/>
            <person name="Xin Y.-H."/>
        </authorList>
    </citation>
    <scope>NUCLEOTIDE SEQUENCE [LARGE SCALE GENOMIC DNA]</scope>
    <source>
        <strain evidence="2 3">TMT1-51</strain>
    </source>
</reference>
<evidence type="ECO:0000313" key="3">
    <source>
        <dbReference type="Proteomes" id="UP000297472"/>
    </source>
</evidence>
<dbReference type="EMBL" id="SOHA01000039">
    <property type="protein sequence ID" value="TFD27487.1"/>
    <property type="molecule type" value="Genomic_DNA"/>
</dbReference>
<dbReference type="Proteomes" id="UP000297472">
    <property type="component" value="Unassembled WGS sequence"/>
</dbReference>
<keyword evidence="3" id="KW-1185">Reference proteome</keyword>
<accession>A0A4Y8JU15</accession>
<evidence type="ECO:0000256" key="1">
    <source>
        <dbReference type="SAM" id="MobiDB-lite"/>
    </source>
</evidence>
<name>A0A4Y8JU15_9MICO</name>
<protein>
    <submittedName>
        <fullName evidence="2">Uncharacterized protein</fullName>
    </submittedName>
</protein>
<feature type="compositionally biased region" description="Basic and acidic residues" evidence="1">
    <location>
        <begin position="140"/>
        <end position="150"/>
    </location>
</feature>
<dbReference type="RefSeq" id="WP_134425357.1">
    <property type="nucleotide sequence ID" value="NZ_SOHA01000039.1"/>
</dbReference>
<dbReference type="AlphaFoldDB" id="A0A4Y8JU15"/>
<organism evidence="2 3">
    <name type="scientific">Cryobacterium cryoconiti</name>
    <dbReference type="NCBI Taxonomy" id="1259239"/>
    <lineage>
        <taxon>Bacteria</taxon>
        <taxon>Bacillati</taxon>
        <taxon>Actinomycetota</taxon>
        <taxon>Actinomycetes</taxon>
        <taxon>Micrococcales</taxon>
        <taxon>Microbacteriaceae</taxon>
        <taxon>Cryobacterium</taxon>
    </lineage>
</organism>
<sequence>MARIRTIKPDFWTDGNMIGLTPFARLLYIGSWNFTLCDRGHLSDDAQGLRLKVLPGDMVDGEALLQELMDKGRIVRVVLPDDRTFLHIPRFEDHQKLDTRWNSRCPACVHGDSLKLSETQASLGETPGNSPRPDGTRLGGEGKGKERKGGEGTVLIAAPTPFCKNHPDGTDSPCRACGNARHSFEAHLTAVKNKPTVPGMVTEPDCAVHPGRPKRGCDRCAETAAA</sequence>
<feature type="region of interest" description="Disordered" evidence="1">
    <location>
        <begin position="121"/>
        <end position="151"/>
    </location>
</feature>
<dbReference type="OrthoDB" id="5058140at2"/>
<comment type="caution">
    <text evidence="2">The sequence shown here is derived from an EMBL/GenBank/DDBJ whole genome shotgun (WGS) entry which is preliminary data.</text>
</comment>
<proteinExistence type="predicted"/>
<gene>
    <name evidence="2" type="ORF">E3T49_13160</name>
</gene>